<evidence type="ECO:0000256" key="1">
    <source>
        <dbReference type="SAM" id="MobiDB-lite"/>
    </source>
</evidence>
<name>A0A4R3JJN0_9RHOB</name>
<dbReference type="AlphaFoldDB" id="A0A4R3JJN0"/>
<evidence type="ECO:0000313" key="2">
    <source>
        <dbReference type="EMBL" id="TCS66464.1"/>
    </source>
</evidence>
<reference evidence="2 3" key="1">
    <citation type="submission" date="2019-03" db="EMBL/GenBank/DDBJ databases">
        <title>Genomic Encyclopedia of Type Strains, Phase IV (KMG-IV): sequencing the most valuable type-strain genomes for metagenomic binning, comparative biology and taxonomic classification.</title>
        <authorList>
            <person name="Goeker M."/>
        </authorList>
    </citation>
    <scope>NUCLEOTIDE SEQUENCE [LARGE SCALE GENOMIC DNA]</scope>
    <source>
        <strain evidence="2 3">DSM 104836</strain>
    </source>
</reference>
<gene>
    <name evidence="2" type="ORF">EDD52_102281</name>
</gene>
<feature type="region of interest" description="Disordered" evidence="1">
    <location>
        <begin position="1"/>
        <end position="31"/>
    </location>
</feature>
<protein>
    <submittedName>
        <fullName evidence="2">Uncharacterized protein</fullName>
    </submittedName>
</protein>
<comment type="caution">
    <text evidence="2">The sequence shown here is derived from an EMBL/GenBank/DDBJ whole genome shotgun (WGS) entry which is preliminary data.</text>
</comment>
<feature type="compositionally biased region" description="Polar residues" evidence="1">
    <location>
        <begin position="16"/>
        <end position="29"/>
    </location>
</feature>
<dbReference type="Proteomes" id="UP000295696">
    <property type="component" value="Unassembled WGS sequence"/>
</dbReference>
<sequence>MTPNFPGSCGKDAAVSTRNSGEITSSKSPRTLLAKARDSGAGLVIKSTGKCRDMQTPGL</sequence>
<organism evidence="2 3">
    <name type="scientific">Primorskyibacter sedentarius</name>
    <dbReference type="NCBI Taxonomy" id="745311"/>
    <lineage>
        <taxon>Bacteria</taxon>
        <taxon>Pseudomonadati</taxon>
        <taxon>Pseudomonadota</taxon>
        <taxon>Alphaproteobacteria</taxon>
        <taxon>Rhodobacterales</taxon>
        <taxon>Roseobacteraceae</taxon>
        <taxon>Primorskyibacter</taxon>
    </lineage>
</organism>
<dbReference type="EMBL" id="SLZU01000002">
    <property type="protein sequence ID" value="TCS66464.1"/>
    <property type="molecule type" value="Genomic_DNA"/>
</dbReference>
<proteinExistence type="predicted"/>
<accession>A0A4R3JJN0</accession>
<keyword evidence="3" id="KW-1185">Reference proteome</keyword>
<evidence type="ECO:0000313" key="3">
    <source>
        <dbReference type="Proteomes" id="UP000295696"/>
    </source>
</evidence>